<dbReference type="Proteomes" id="UP001219037">
    <property type="component" value="Chromosome"/>
</dbReference>
<gene>
    <name evidence="5" type="ORF">P8192_02345</name>
</gene>
<dbReference type="Gene3D" id="1.10.10.10">
    <property type="entry name" value="Winged helix-like DNA-binding domain superfamily/Winged helix DNA-binding domain"/>
    <property type="match status" value="1"/>
</dbReference>
<organism evidence="5 6">
    <name type="scientific">Citricoccus muralis</name>
    <dbReference type="NCBI Taxonomy" id="169134"/>
    <lineage>
        <taxon>Bacteria</taxon>
        <taxon>Bacillati</taxon>
        <taxon>Actinomycetota</taxon>
        <taxon>Actinomycetes</taxon>
        <taxon>Micrococcales</taxon>
        <taxon>Micrococcaceae</taxon>
        <taxon>Citricoccus</taxon>
    </lineage>
</organism>
<dbReference type="InterPro" id="IPR000485">
    <property type="entry name" value="AsnC-type_HTH_dom"/>
</dbReference>
<keyword evidence="3" id="KW-0804">Transcription</keyword>
<dbReference type="Gene3D" id="3.30.70.920">
    <property type="match status" value="1"/>
</dbReference>
<accession>A0ABY8H758</accession>
<dbReference type="Pfam" id="PF13412">
    <property type="entry name" value="HTH_24"/>
    <property type="match status" value="1"/>
</dbReference>
<dbReference type="PANTHER" id="PTHR30154">
    <property type="entry name" value="LEUCINE-RESPONSIVE REGULATORY PROTEIN"/>
    <property type="match status" value="1"/>
</dbReference>
<keyword evidence="2" id="KW-0238">DNA-binding</keyword>
<keyword evidence="1" id="KW-0805">Transcription regulation</keyword>
<protein>
    <submittedName>
        <fullName evidence="5">Lrp/AsnC family transcriptional regulator</fullName>
    </submittedName>
</protein>
<dbReference type="PANTHER" id="PTHR30154:SF34">
    <property type="entry name" value="TRANSCRIPTIONAL REGULATOR AZLB"/>
    <property type="match status" value="1"/>
</dbReference>
<name>A0ABY8H758_9MICC</name>
<keyword evidence="6" id="KW-1185">Reference proteome</keyword>
<reference evidence="5 6" key="1">
    <citation type="submission" date="2023-04" db="EMBL/GenBank/DDBJ databases">
        <title>Funneling lignin-derived compounds into biodiesel using alkali-halophilic Citricoccus sp. P2.</title>
        <authorList>
            <person name="Luo C.-B."/>
        </authorList>
    </citation>
    <scope>NUCLEOTIDE SEQUENCE [LARGE SCALE GENOMIC DNA]</scope>
    <source>
        <strain evidence="5 6">P2</strain>
    </source>
</reference>
<evidence type="ECO:0000259" key="4">
    <source>
        <dbReference type="PROSITE" id="PS50956"/>
    </source>
</evidence>
<dbReference type="InterPro" id="IPR036390">
    <property type="entry name" value="WH_DNA-bd_sf"/>
</dbReference>
<dbReference type="InterPro" id="IPR036388">
    <property type="entry name" value="WH-like_DNA-bd_sf"/>
</dbReference>
<evidence type="ECO:0000313" key="6">
    <source>
        <dbReference type="Proteomes" id="UP001219037"/>
    </source>
</evidence>
<dbReference type="EMBL" id="CP121252">
    <property type="protein sequence ID" value="WFP16985.1"/>
    <property type="molecule type" value="Genomic_DNA"/>
</dbReference>
<evidence type="ECO:0000256" key="1">
    <source>
        <dbReference type="ARBA" id="ARBA00023015"/>
    </source>
</evidence>
<dbReference type="Pfam" id="PF01037">
    <property type="entry name" value="AsnC_trans_reg"/>
    <property type="match status" value="1"/>
</dbReference>
<sequence length="155" mass="16843">MVDALDARLLLALNDDPHATVVALAQRLQIARNTVQARLRRLEEQGAITSFARRVNPEALGYGLTAFLGVSVQQGRDVVAREGLSAIPEVVEIHAATGDADLRLRVVAKDPADLYRVTNEIVAVPGVVRTSTSVALQELQPYRTAPLLQRIAERC</sequence>
<proteinExistence type="predicted"/>
<dbReference type="PRINTS" id="PR00033">
    <property type="entry name" value="HTHASNC"/>
</dbReference>
<evidence type="ECO:0000256" key="2">
    <source>
        <dbReference type="ARBA" id="ARBA00023125"/>
    </source>
</evidence>
<dbReference type="InterPro" id="IPR019888">
    <property type="entry name" value="Tscrpt_reg_AsnC-like"/>
</dbReference>
<dbReference type="RefSeq" id="WP_278158188.1">
    <property type="nucleotide sequence ID" value="NZ_CP121252.1"/>
</dbReference>
<evidence type="ECO:0000313" key="5">
    <source>
        <dbReference type="EMBL" id="WFP16985.1"/>
    </source>
</evidence>
<dbReference type="SUPFAM" id="SSF46785">
    <property type="entry name" value="Winged helix' DNA-binding domain"/>
    <property type="match status" value="1"/>
</dbReference>
<dbReference type="InterPro" id="IPR011008">
    <property type="entry name" value="Dimeric_a/b-barrel"/>
</dbReference>
<feature type="domain" description="HTH asnC-type" evidence="4">
    <location>
        <begin position="2"/>
        <end position="63"/>
    </location>
</feature>
<dbReference type="PROSITE" id="PS50956">
    <property type="entry name" value="HTH_ASNC_2"/>
    <property type="match status" value="1"/>
</dbReference>
<dbReference type="SUPFAM" id="SSF54909">
    <property type="entry name" value="Dimeric alpha+beta barrel"/>
    <property type="match status" value="1"/>
</dbReference>
<dbReference type="SMART" id="SM00344">
    <property type="entry name" value="HTH_ASNC"/>
    <property type="match status" value="1"/>
</dbReference>
<dbReference type="InterPro" id="IPR019887">
    <property type="entry name" value="Tscrpt_reg_AsnC/Lrp_C"/>
</dbReference>
<evidence type="ECO:0000256" key="3">
    <source>
        <dbReference type="ARBA" id="ARBA00023163"/>
    </source>
</evidence>